<evidence type="ECO:0000256" key="1">
    <source>
        <dbReference type="SAM" id="MobiDB-lite"/>
    </source>
</evidence>
<proteinExistence type="predicted"/>
<reference evidence="2" key="2">
    <citation type="submission" date="2020-09" db="EMBL/GenBank/DDBJ databases">
        <authorList>
            <person name="Sun Q."/>
            <person name="Ohkuma M."/>
        </authorList>
    </citation>
    <scope>NUCLEOTIDE SEQUENCE</scope>
    <source>
        <strain evidence="2">JCM 4518</strain>
    </source>
</reference>
<name>A0A918WAM7_9ACTN</name>
<evidence type="ECO:0000313" key="3">
    <source>
        <dbReference type="Proteomes" id="UP000644020"/>
    </source>
</evidence>
<dbReference type="SUPFAM" id="SSF50621">
    <property type="entry name" value="Alanine racemase C-terminal domain-like"/>
    <property type="match status" value="1"/>
</dbReference>
<keyword evidence="3" id="KW-1185">Reference proteome</keyword>
<feature type="region of interest" description="Disordered" evidence="1">
    <location>
        <begin position="89"/>
        <end position="127"/>
    </location>
</feature>
<dbReference type="NCBIfam" id="NF042914">
    <property type="entry name" value="SAV915_dom"/>
    <property type="match status" value="1"/>
</dbReference>
<organism evidence="2 3">
    <name type="scientific">Streptomyces termitum</name>
    <dbReference type="NCBI Taxonomy" id="67368"/>
    <lineage>
        <taxon>Bacteria</taxon>
        <taxon>Bacillati</taxon>
        <taxon>Actinomycetota</taxon>
        <taxon>Actinomycetes</taxon>
        <taxon>Kitasatosporales</taxon>
        <taxon>Streptomycetaceae</taxon>
        <taxon>Streptomyces</taxon>
    </lineage>
</organism>
<evidence type="ECO:0000313" key="2">
    <source>
        <dbReference type="EMBL" id="GHA90122.1"/>
    </source>
</evidence>
<feature type="region of interest" description="Disordered" evidence="1">
    <location>
        <begin position="1"/>
        <end position="21"/>
    </location>
</feature>
<reference evidence="2" key="1">
    <citation type="journal article" date="2014" name="Int. J. Syst. Evol. Microbiol.">
        <title>Complete genome sequence of Corynebacterium casei LMG S-19264T (=DSM 44701T), isolated from a smear-ripened cheese.</title>
        <authorList>
            <consortium name="US DOE Joint Genome Institute (JGI-PGF)"/>
            <person name="Walter F."/>
            <person name="Albersmeier A."/>
            <person name="Kalinowski J."/>
            <person name="Ruckert C."/>
        </authorList>
    </citation>
    <scope>NUCLEOTIDE SEQUENCE</scope>
    <source>
        <strain evidence="2">JCM 4518</strain>
    </source>
</reference>
<dbReference type="AlphaFoldDB" id="A0A918WAM7"/>
<feature type="compositionally biased region" description="Low complexity" evidence="1">
    <location>
        <begin position="91"/>
        <end position="107"/>
    </location>
</feature>
<dbReference type="InterPro" id="IPR049975">
    <property type="entry name" value="SAV_915-like_dom"/>
</dbReference>
<gene>
    <name evidence="2" type="ORF">GCM10010305_37030</name>
</gene>
<dbReference type="GO" id="GO:0003824">
    <property type="term" value="F:catalytic activity"/>
    <property type="evidence" value="ECO:0007669"/>
    <property type="project" value="InterPro"/>
</dbReference>
<sequence>MPRTPLTGPDEPEPGEPVPAGRLCVPVRPGAHGVTARLFRTPVGARTAVGFTTPGRLRATLGAGQPWIPLSEPALRALTRPLGIRTLTVDPTLTAPGTAPEAAPAGKTESREPAPVREPTPVREPAYNLVGRPPVVAVRDGAARLLVRRETLADLCAREVGP</sequence>
<accession>A0A918WAM7</accession>
<dbReference type="EMBL" id="BMUL01000009">
    <property type="protein sequence ID" value="GHA90122.1"/>
    <property type="molecule type" value="Genomic_DNA"/>
</dbReference>
<dbReference type="InterPro" id="IPR009006">
    <property type="entry name" value="Ala_racemase/Decarboxylase_C"/>
</dbReference>
<protein>
    <submittedName>
        <fullName evidence="2">Uncharacterized protein</fullName>
    </submittedName>
</protein>
<dbReference type="Proteomes" id="UP000644020">
    <property type="component" value="Unassembled WGS sequence"/>
</dbReference>
<dbReference type="RefSeq" id="WP_189978716.1">
    <property type="nucleotide sequence ID" value="NZ_BMUL01000009.1"/>
</dbReference>
<comment type="caution">
    <text evidence="2">The sequence shown here is derived from an EMBL/GenBank/DDBJ whole genome shotgun (WGS) entry which is preliminary data.</text>
</comment>